<dbReference type="Pfam" id="PF05215">
    <property type="entry name" value="Spiralin"/>
    <property type="match status" value="1"/>
</dbReference>
<dbReference type="AlphaFoldDB" id="A0A6I6C6L9"/>
<dbReference type="Proteomes" id="UP000424468">
    <property type="component" value="Chromosome"/>
</dbReference>
<evidence type="ECO:0000313" key="2">
    <source>
        <dbReference type="Proteomes" id="UP000424468"/>
    </source>
</evidence>
<dbReference type="GO" id="GO:0016020">
    <property type="term" value="C:membrane"/>
    <property type="evidence" value="ECO:0007669"/>
    <property type="project" value="InterPro"/>
</dbReference>
<reference evidence="1 2" key="1">
    <citation type="submission" date="2019-11" db="EMBL/GenBank/DDBJ databases">
        <title>Complete genome sequence of Spiroplasma tabanidicola TAUS-1 (DSM 22603).</title>
        <authorList>
            <person name="Huang C.-T."/>
            <person name="Lin Y.-C."/>
            <person name="Kuo C.-H."/>
        </authorList>
    </citation>
    <scope>NUCLEOTIDE SEQUENCE [LARGE SCALE GENOMIC DNA]</scope>
    <source>
        <strain evidence="1 2">TAUS-1</strain>
    </source>
</reference>
<proteinExistence type="predicted"/>
<gene>
    <name evidence="1" type="ORF">STABA_v1c04670</name>
</gene>
<dbReference type="NCBIfam" id="NF038029">
    <property type="entry name" value="LP_plasma"/>
    <property type="match status" value="1"/>
</dbReference>
<dbReference type="RefSeq" id="WP_156006186.1">
    <property type="nucleotide sequence ID" value="NZ_CP046276.1"/>
</dbReference>
<organism evidence="1 2">
    <name type="scientific">Spiroplasma tabanidicola</name>
    <dbReference type="NCBI Taxonomy" id="324079"/>
    <lineage>
        <taxon>Bacteria</taxon>
        <taxon>Bacillati</taxon>
        <taxon>Mycoplasmatota</taxon>
        <taxon>Mollicutes</taxon>
        <taxon>Entomoplasmatales</taxon>
        <taxon>Spiroplasmataceae</taxon>
        <taxon>Spiroplasma</taxon>
    </lineage>
</organism>
<protein>
    <submittedName>
        <fullName evidence="1">Uncharacterized protein</fullName>
    </submittedName>
</protein>
<dbReference type="InterPro" id="IPR054816">
    <property type="entry name" value="Lipoprotein_mollicutes-type_CS"/>
</dbReference>
<sequence>MKKLLIILGGFSFICSTSIEAIACKPTVEFHKKDLKYMDSKYSTITPDSNDIEAVKKAAFTSMYDKYFKKFEETTDIVFSDFVEATSEKNGSIVATAADTSEIVTGTVTFVVKYKAPSSK</sequence>
<name>A0A6I6C6L9_9MOLU</name>
<dbReference type="EMBL" id="CP046276">
    <property type="protein sequence ID" value="QGS51830.1"/>
    <property type="molecule type" value="Genomic_DNA"/>
</dbReference>
<dbReference type="OrthoDB" id="401275at2"/>
<dbReference type="KEGG" id="stab:STABA_v1c04670"/>
<accession>A0A6I6C6L9</accession>
<evidence type="ECO:0000313" key="1">
    <source>
        <dbReference type="EMBL" id="QGS51830.1"/>
    </source>
</evidence>
<keyword evidence="2" id="KW-1185">Reference proteome</keyword>
<dbReference type="InterPro" id="IPR007880">
    <property type="entry name" value="Spiralin"/>
</dbReference>